<protein>
    <submittedName>
        <fullName evidence="2">Uncharacterized protein</fullName>
    </submittedName>
</protein>
<dbReference type="AlphaFoldDB" id="A0A0M0JC60"/>
<evidence type="ECO:0000313" key="3">
    <source>
        <dbReference type="Proteomes" id="UP000037460"/>
    </source>
</evidence>
<gene>
    <name evidence="2" type="ORF">Ctob_007628</name>
</gene>
<feature type="coiled-coil region" evidence="1">
    <location>
        <begin position="52"/>
        <end position="79"/>
    </location>
</feature>
<feature type="coiled-coil region" evidence="1">
    <location>
        <begin position="1"/>
        <end position="28"/>
    </location>
</feature>
<accession>A0A0M0JC60</accession>
<name>A0A0M0JC60_9EUKA</name>
<dbReference type="EMBL" id="JWZX01003130">
    <property type="protein sequence ID" value="KOO24060.1"/>
    <property type="molecule type" value="Genomic_DNA"/>
</dbReference>
<organism evidence="2 3">
    <name type="scientific">Chrysochromulina tobinii</name>
    <dbReference type="NCBI Taxonomy" id="1460289"/>
    <lineage>
        <taxon>Eukaryota</taxon>
        <taxon>Haptista</taxon>
        <taxon>Haptophyta</taxon>
        <taxon>Prymnesiophyceae</taxon>
        <taxon>Prymnesiales</taxon>
        <taxon>Chrysochromulinaceae</taxon>
        <taxon>Chrysochromulina</taxon>
    </lineage>
</organism>
<keyword evidence="1" id="KW-0175">Coiled coil</keyword>
<evidence type="ECO:0000313" key="2">
    <source>
        <dbReference type="EMBL" id="KOO24060.1"/>
    </source>
</evidence>
<reference evidence="3" key="1">
    <citation type="journal article" date="2015" name="PLoS Genet.">
        <title>Genome Sequence and Transcriptome Analyses of Chrysochromulina tobin: Metabolic Tools for Enhanced Algal Fitness in the Prominent Order Prymnesiales (Haptophyceae).</title>
        <authorList>
            <person name="Hovde B.T."/>
            <person name="Deodato C.R."/>
            <person name="Hunsperger H.M."/>
            <person name="Ryken S.A."/>
            <person name="Yost W."/>
            <person name="Jha R.K."/>
            <person name="Patterson J."/>
            <person name="Monnat R.J. Jr."/>
            <person name="Barlow S.B."/>
            <person name="Starkenburg S.R."/>
            <person name="Cattolico R.A."/>
        </authorList>
    </citation>
    <scope>NUCLEOTIDE SEQUENCE</scope>
    <source>
        <strain evidence="3">CCMP291</strain>
    </source>
</reference>
<dbReference type="Proteomes" id="UP000037460">
    <property type="component" value="Unassembled WGS sequence"/>
</dbReference>
<feature type="coiled-coil region" evidence="1">
    <location>
        <begin position="180"/>
        <end position="295"/>
    </location>
</feature>
<proteinExistence type="predicted"/>
<comment type="caution">
    <text evidence="2">The sequence shown here is derived from an EMBL/GenBank/DDBJ whole genome shotgun (WGS) entry which is preliminary data.</text>
</comment>
<evidence type="ECO:0000256" key="1">
    <source>
        <dbReference type="SAM" id="Coils"/>
    </source>
</evidence>
<sequence length="405" mass="45901">MLYVRRLLEREQREKNALEAEVLSLRQQLKRASPRKVGFGDGADGAVEGERIMLLKAQLEDATERSKAHIAEVDRLRDEVERLRGCLNDHREPGQLRSELAHVRDERVRLALELYEAKQAAVSAHAQAQHATQQVAAVDALRASTSEAQAQLAESRAHVSGLHEEHTSLQHEYNHVLGMAQQLADELQRVRHEHGQVAEQKLALIERLNATEHTLSALRHELKQREDDFQVDLSLFAARDAETRASIDRLTAEGRTARARAEELETLPPRYEQRIAQLEAEIRQLRKVGEAHAARAQHFEVERGQLAGLVEVSEIELRRNHASNADRIERQDAKNLMLSHRLEATLKELQATIHERDRLSATLEEALMRCTSSLVARQLAEDDCKAALRQLDAMRTLQAVYPPGR</sequence>
<keyword evidence="3" id="KW-1185">Reference proteome</keyword>